<dbReference type="EMBL" id="JAPRAT010000015">
    <property type="protein sequence ID" value="MCZ0703327.1"/>
    <property type="molecule type" value="Genomic_DNA"/>
</dbReference>
<comment type="caution">
    <text evidence="1">The sequence shown here is derived from an EMBL/GenBank/DDBJ whole genome shotgun (WGS) entry which is preliminary data.</text>
</comment>
<evidence type="ECO:0008006" key="3">
    <source>
        <dbReference type="Google" id="ProtNLM"/>
    </source>
</evidence>
<dbReference type="Proteomes" id="UP001084197">
    <property type="component" value="Unassembled WGS sequence"/>
</dbReference>
<dbReference type="Gene3D" id="1.25.40.10">
    <property type="entry name" value="Tetratricopeptide repeat domain"/>
    <property type="match status" value="2"/>
</dbReference>
<accession>A0A9J6RCQ7</accession>
<gene>
    <name evidence="1" type="ORF">OWO01_08880</name>
</gene>
<evidence type="ECO:0000313" key="2">
    <source>
        <dbReference type="Proteomes" id="UP001084197"/>
    </source>
</evidence>
<sequence length="334" mass="39693">MVAKMKKNNKNNNVIPFIADGDFYFSKGVDAFYKRKFDIALKWLKKATEANPKEALYSCQMSIIYTEIGAYHAANQILTEVIKEHGDHYFDCYYLIANNYAHLGLMQDAQKNASLYLQKDPDGEFKTETEQLLMILEAGMEEEFEEDDDWLEEDELLIFQETVFYHLERYEWEKALPLLEEMIMIFPEHLLAKHEYSYALFFSGRESEALEREENWLAEHPNSISARSNLAIFYYNQGKFEQSAVVIDGLKNVYPIHAQQCLRIAFTFAYTQNYSEAWNRFLRIPKSKVKGHMNYYRYYSLTVYHYEQKDKALQIWQEGCRQHAFLRSEKKPWE</sequence>
<protein>
    <recommendedName>
        <fullName evidence="3">Tetratricopeptide repeat protein</fullName>
    </recommendedName>
</protein>
<proteinExistence type="predicted"/>
<name>A0A9J6RCQ7_9BACI</name>
<dbReference type="AlphaFoldDB" id="A0A9J6RCQ7"/>
<evidence type="ECO:0000313" key="1">
    <source>
        <dbReference type="EMBL" id="MCZ0703327.1"/>
    </source>
</evidence>
<reference evidence="1" key="1">
    <citation type="submission" date="2022-11" db="EMBL/GenBank/DDBJ databases">
        <title>WGS of Natronobacillus azotifigens 24KS-1, an anaerobic diazotrophic haloalkaliphile from soda-rich habitats.</title>
        <authorList>
            <person name="Sorokin D.Y."/>
            <person name="Merkel A.Y."/>
        </authorList>
    </citation>
    <scope>NUCLEOTIDE SEQUENCE</scope>
    <source>
        <strain evidence="1">24KS-1</strain>
    </source>
</reference>
<dbReference type="SUPFAM" id="SSF48452">
    <property type="entry name" value="TPR-like"/>
    <property type="match status" value="2"/>
</dbReference>
<keyword evidence="2" id="KW-1185">Reference proteome</keyword>
<dbReference type="InterPro" id="IPR011990">
    <property type="entry name" value="TPR-like_helical_dom_sf"/>
</dbReference>
<organism evidence="1 2">
    <name type="scientific">Natronobacillus azotifigens</name>
    <dbReference type="NCBI Taxonomy" id="472978"/>
    <lineage>
        <taxon>Bacteria</taxon>
        <taxon>Bacillati</taxon>
        <taxon>Bacillota</taxon>
        <taxon>Bacilli</taxon>
        <taxon>Bacillales</taxon>
        <taxon>Bacillaceae</taxon>
        <taxon>Natronobacillus</taxon>
    </lineage>
</organism>
<dbReference type="RefSeq" id="WP_268780097.1">
    <property type="nucleotide sequence ID" value="NZ_JAPRAT010000015.1"/>
</dbReference>